<evidence type="ECO:0000256" key="2">
    <source>
        <dbReference type="ARBA" id="ARBA00022679"/>
    </source>
</evidence>
<feature type="region of interest" description="Disordered" evidence="6">
    <location>
        <begin position="992"/>
        <end position="1046"/>
    </location>
</feature>
<proteinExistence type="predicted"/>
<evidence type="ECO:0000256" key="5">
    <source>
        <dbReference type="ARBA" id="ARBA00022840"/>
    </source>
</evidence>
<feature type="compositionally biased region" description="Basic and acidic residues" evidence="6">
    <location>
        <begin position="1021"/>
        <end position="1033"/>
    </location>
</feature>
<feature type="region of interest" description="Disordered" evidence="6">
    <location>
        <begin position="709"/>
        <end position="837"/>
    </location>
</feature>
<dbReference type="EMBL" id="CAJMWR010003736">
    <property type="protein sequence ID" value="CAE6468887.1"/>
    <property type="molecule type" value="Genomic_DNA"/>
</dbReference>
<dbReference type="Pfam" id="PF00069">
    <property type="entry name" value="Pkinase"/>
    <property type="match status" value="1"/>
</dbReference>
<evidence type="ECO:0000256" key="6">
    <source>
        <dbReference type="SAM" id="MobiDB-lite"/>
    </source>
</evidence>
<feature type="compositionally biased region" description="Pro residues" evidence="6">
    <location>
        <begin position="757"/>
        <end position="771"/>
    </location>
</feature>
<accession>A0A8H3C081</accession>
<sequence length="1064" mass="113757">MSHVVFPTDGERMARPQASSALFAALAANTERFSQPYQYAIPPLQTSGISRRLSSAGYDSPSSGLPSPTWPTPPHTPSKSQNEPKPLLLPPSVVSSASPIRMSPRANPRRLSNASARFSRRVSLASAYSLSRPPSSARLQSRQVSVRLASSVRNSSYSNGMPEETLGEGDVVGHGMIVNGELVTAVDHGREPVMGGPENGANARYEIVRKLGSGSYATVFLAREILAEPGPPTDSDLPFEWNGSDDTHADPDMTIRPSSARIYGRSFAIKCLSRASLTSPESLAVQMLEATIHGSLPVHSNVVTLHAALESNSCLFLVLEYVRGPDLFYFLEQSRDTFPPSPLSEEHEHEFTPRAPSHVPEQNRTPPTPSLLSALGPSLILSPTRLKLIASMFRQMCDAVAACHAHGVSHRDIKPENFIVTDAEVGEDRRVVVKLSDFGLATGDDESADMDCGSAPYMSYECRNNCAPTYKPRAADVWSLGIVLINMLYHVNPWSDTFESACPSFTAFRLAPIEFFLSRFAGMTRTVATFLATRVFCIPDTNRIDAEGFGEWVKDLVSHFGEPVSVGGVVVKGCVPVQREGLIDVEGAKEVLGLGLVLAEEVQVVREEGDEGEEEEPMTPVAEEKEIMRTTTSGARKRGKRGAKKNKQPETVAATITTTTETAAKVQDLARELSAQSGKMSRESSGSGTGSKLTKKASKWSLFRVKNEAGVKKEPSSGAGGGSAATVKSLLTSLDAQPAMPEPKYVHPHAPGATHVPHPPMVHQPLPPPPATATAPTQIPFPVHAPHTPSPLGGRRPADRWGDSPIGQFGTSPVGASGRMYKAPRGSDSNVSLTGSVKSNGPGSVNAFSAPALANAFNPPAPTSAYSPVPIPNAVPPNAHNAAPIPRVYERASAAESNNWRQSTSTVSTSFTHFSNGSSRTVSTVATSVSGSASMYSHHSKGPPAPSVRSGPKRFNQPHPQQQQSNVKYIEGTPWELDALPRQAHPRVNGQLVQGHIHGGPTGSRRNKPRNANGLGTISEGGERKSMNLERQRSASPEVPKKVQKGQINTLRGMLRAFGAGGKD</sequence>
<feature type="region of interest" description="Disordered" evidence="6">
    <location>
        <begin position="339"/>
        <end position="368"/>
    </location>
</feature>
<comment type="caution">
    <text evidence="8">The sequence shown here is derived from an EMBL/GenBank/DDBJ whole genome shotgun (WGS) entry which is preliminary data.</text>
</comment>
<feature type="region of interest" description="Disordered" evidence="6">
    <location>
        <begin position="933"/>
        <end position="965"/>
    </location>
</feature>
<dbReference type="PROSITE" id="PS50011">
    <property type="entry name" value="PROTEIN_KINASE_DOM"/>
    <property type="match status" value="1"/>
</dbReference>
<evidence type="ECO:0000259" key="7">
    <source>
        <dbReference type="PROSITE" id="PS50011"/>
    </source>
</evidence>
<evidence type="ECO:0000256" key="1">
    <source>
        <dbReference type="ARBA" id="ARBA00012513"/>
    </source>
</evidence>
<dbReference type="SUPFAM" id="SSF56112">
    <property type="entry name" value="Protein kinase-like (PK-like)"/>
    <property type="match status" value="1"/>
</dbReference>
<dbReference type="Gene3D" id="1.10.510.10">
    <property type="entry name" value="Transferase(Phosphotransferase) domain 1"/>
    <property type="match status" value="1"/>
</dbReference>
<dbReference type="GO" id="GO:0005524">
    <property type="term" value="F:ATP binding"/>
    <property type="evidence" value="ECO:0007669"/>
    <property type="project" value="UniProtKB-KW"/>
</dbReference>
<dbReference type="Proteomes" id="UP000663840">
    <property type="component" value="Unassembled WGS sequence"/>
</dbReference>
<organism evidence="8 9">
    <name type="scientific">Rhizoctonia solani</name>
    <dbReference type="NCBI Taxonomy" id="456999"/>
    <lineage>
        <taxon>Eukaryota</taxon>
        <taxon>Fungi</taxon>
        <taxon>Dikarya</taxon>
        <taxon>Basidiomycota</taxon>
        <taxon>Agaricomycotina</taxon>
        <taxon>Agaricomycetes</taxon>
        <taxon>Cantharellales</taxon>
        <taxon>Ceratobasidiaceae</taxon>
        <taxon>Rhizoctonia</taxon>
    </lineage>
</organism>
<evidence type="ECO:0000313" key="9">
    <source>
        <dbReference type="Proteomes" id="UP000663840"/>
    </source>
</evidence>
<dbReference type="InterPro" id="IPR045269">
    <property type="entry name" value="Atg1-like"/>
</dbReference>
<dbReference type="PANTHER" id="PTHR24348">
    <property type="entry name" value="SERINE/THREONINE-PROTEIN KINASE UNC-51-RELATED"/>
    <property type="match status" value="1"/>
</dbReference>
<feature type="domain" description="Protein kinase" evidence="7">
    <location>
        <begin position="205"/>
        <end position="557"/>
    </location>
</feature>
<evidence type="ECO:0000256" key="3">
    <source>
        <dbReference type="ARBA" id="ARBA00022741"/>
    </source>
</evidence>
<dbReference type="GO" id="GO:0004674">
    <property type="term" value="F:protein serine/threonine kinase activity"/>
    <property type="evidence" value="ECO:0007669"/>
    <property type="project" value="UniProtKB-EC"/>
</dbReference>
<feature type="compositionally biased region" description="Low complexity" evidence="6">
    <location>
        <begin position="651"/>
        <end position="664"/>
    </location>
</feature>
<dbReference type="Gene3D" id="3.30.200.20">
    <property type="entry name" value="Phosphorylase Kinase, domain 1"/>
    <property type="match status" value="1"/>
</dbReference>
<dbReference type="InterPro" id="IPR000719">
    <property type="entry name" value="Prot_kinase_dom"/>
</dbReference>
<dbReference type="GO" id="GO:0010506">
    <property type="term" value="P:regulation of autophagy"/>
    <property type="evidence" value="ECO:0007669"/>
    <property type="project" value="InterPro"/>
</dbReference>
<feature type="compositionally biased region" description="Basic residues" evidence="6">
    <location>
        <begin position="635"/>
        <end position="646"/>
    </location>
</feature>
<dbReference type="AlphaFoldDB" id="A0A8H3C081"/>
<name>A0A8H3C081_9AGAM</name>
<keyword evidence="4" id="KW-0418">Kinase</keyword>
<keyword evidence="5" id="KW-0067">ATP-binding</keyword>
<dbReference type="GO" id="GO:0005829">
    <property type="term" value="C:cytosol"/>
    <property type="evidence" value="ECO:0007669"/>
    <property type="project" value="TreeGrafter"/>
</dbReference>
<reference evidence="8" key="1">
    <citation type="submission" date="2021-01" db="EMBL/GenBank/DDBJ databases">
        <authorList>
            <person name="Kaushik A."/>
        </authorList>
    </citation>
    <scope>NUCLEOTIDE SEQUENCE</scope>
    <source>
        <strain evidence="8">AG1-1A</strain>
    </source>
</reference>
<evidence type="ECO:0000313" key="8">
    <source>
        <dbReference type="EMBL" id="CAE6468887.1"/>
    </source>
</evidence>
<feature type="compositionally biased region" description="Low complexity" evidence="6">
    <location>
        <begin position="772"/>
        <end position="782"/>
    </location>
</feature>
<keyword evidence="2" id="KW-0808">Transferase</keyword>
<feature type="region of interest" description="Disordered" evidence="6">
    <location>
        <begin position="627"/>
        <end position="696"/>
    </location>
</feature>
<evidence type="ECO:0000256" key="4">
    <source>
        <dbReference type="ARBA" id="ARBA00022777"/>
    </source>
</evidence>
<dbReference type="GO" id="GO:0000045">
    <property type="term" value="P:autophagosome assembly"/>
    <property type="evidence" value="ECO:0007669"/>
    <property type="project" value="TreeGrafter"/>
</dbReference>
<dbReference type="EC" id="2.7.11.1" evidence="1"/>
<feature type="compositionally biased region" description="Low complexity" evidence="6">
    <location>
        <begin position="90"/>
        <end position="99"/>
    </location>
</feature>
<dbReference type="GO" id="GO:0005776">
    <property type="term" value="C:autophagosome"/>
    <property type="evidence" value="ECO:0007669"/>
    <property type="project" value="TreeGrafter"/>
</dbReference>
<dbReference type="GO" id="GO:0016020">
    <property type="term" value="C:membrane"/>
    <property type="evidence" value="ECO:0007669"/>
    <property type="project" value="TreeGrafter"/>
</dbReference>
<protein>
    <recommendedName>
        <fullName evidence="1">non-specific serine/threonine protein kinase</fullName>
        <ecNumber evidence="1">2.7.11.1</ecNumber>
    </recommendedName>
</protein>
<dbReference type="PROSITE" id="PS00108">
    <property type="entry name" value="PROTEIN_KINASE_ST"/>
    <property type="match status" value="1"/>
</dbReference>
<dbReference type="PANTHER" id="PTHR24348:SF22">
    <property type="entry name" value="NON-SPECIFIC SERINE_THREONINE PROTEIN KINASE"/>
    <property type="match status" value="1"/>
</dbReference>
<gene>
    <name evidence="8" type="ORF">RDB_LOCUS113513</name>
</gene>
<dbReference type="InterPro" id="IPR011009">
    <property type="entry name" value="Kinase-like_dom_sf"/>
</dbReference>
<keyword evidence="3" id="KW-0547">Nucleotide-binding</keyword>
<dbReference type="SMART" id="SM00220">
    <property type="entry name" value="S_TKc"/>
    <property type="match status" value="1"/>
</dbReference>
<dbReference type="InterPro" id="IPR008271">
    <property type="entry name" value="Ser/Thr_kinase_AS"/>
</dbReference>
<feature type="compositionally biased region" description="Polar residues" evidence="6">
    <location>
        <begin position="827"/>
        <end position="837"/>
    </location>
</feature>
<feature type="region of interest" description="Disordered" evidence="6">
    <location>
        <begin position="51"/>
        <end position="116"/>
    </location>
</feature>
<dbReference type="GO" id="GO:0000407">
    <property type="term" value="C:phagophore assembly site"/>
    <property type="evidence" value="ECO:0007669"/>
    <property type="project" value="TreeGrafter"/>
</dbReference>